<dbReference type="EMBL" id="JAWZSR010000004">
    <property type="protein sequence ID" value="MDX8045950.1"/>
    <property type="molecule type" value="Genomic_DNA"/>
</dbReference>
<protein>
    <submittedName>
        <fullName evidence="1">HDIG domain-containing protein</fullName>
    </submittedName>
</protein>
<proteinExistence type="predicted"/>
<dbReference type="Proteomes" id="UP001277972">
    <property type="component" value="Unassembled WGS sequence"/>
</dbReference>
<organism evidence="1 2">
    <name type="scientific">Gracilibacillus pellucidus</name>
    <dbReference type="NCBI Taxonomy" id="3095368"/>
    <lineage>
        <taxon>Bacteria</taxon>
        <taxon>Bacillati</taxon>
        <taxon>Bacillota</taxon>
        <taxon>Bacilli</taxon>
        <taxon>Bacillales</taxon>
        <taxon>Bacillaceae</taxon>
        <taxon>Gracilibacillus</taxon>
    </lineage>
</organism>
<name>A0ACC6M4X2_9BACI</name>
<comment type="caution">
    <text evidence="1">The sequence shown here is derived from an EMBL/GenBank/DDBJ whole genome shotgun (WGS) entry which is preliminary data.</text>
</comment>
<evidence type="ECO:0000313" key="1">
    <source>
        <dbReference type="EMBL" id="MDX8045950.1"/>
    </source>
</evidence>
<gene>
    <name evidence="1" type="ORF">SH601_08080</name>
</gene>
<keyword evidence="2" id="KW-1185">Reference proteome</keyword>
<sequence length="713" mass="80602">MNKLSWIKEKIVLLFKLHMIQLVTACLVIVGVFFAVSYQNVHTETYEIEKFSAAKETIRSPITIENVKETEKNIREIVQSVDDHFEIAEEVVDEQITYINELFEAINKIDKEQAELDDEEEELSTISDKIAYLRNLIPSNSLSEMDKETFRSLFEATDSQVRLAKELITTTIYDAYHDGIKVEEVEQAIKDAQQRLTYSTLDDTFVEALLPIVEASIQPNAFFSAEQTNEAQEQARDSVEPVMIRAGEVIVEEGQLITNEIYDELEVAGLLNDERNLYPTIGLFLLIFLIGLFLFFEMHHHLSRARLDLSKIIAICLLSICLVLMLKVVSFYTTATNPLYFCAPVATVSMLLKVLVNERIAIVMSLFYAVIGSVIFNANIAGMLNMEAGIFILFSQLASIFFLSVIKDRGAIIKSGLATSIVNILTICLFLFLSFEKYSWIDYLVFSGYGFLSAIIANVLTLGMLPFFESGLGILSDTKLLSLSSPNHPLLRKLLIEAPGTYHHSIMVANLSEVACEVIGANGLLARVAAYYHDLGKTVRPHYFIENQMGMKNPHDHLDPYQSAEIILQHPIDSAKLLKKEKLPKEIIDIALQHHGTTLLKYFYYKAKERNDKVTEEKFRYTGPKPKTKEAAVVSICDSIEAASRSLANPTQEEIEKIVSSIFETRLLDGQLNDSSLTFNELEQMKLAICETLKGIYHSRIQYPKETNMKEAK</sequence>
<evidence type="ECO:0000313" key="2">
    <source>
        <dbReference type="Proteomes" id="UP001277972"/>
    </source>
</evidence>
<accession>A0ACC6M4X2</accession>
<reference evidence="1" key="1">
    <citation type="submission" date="2023-11" db="EMBL/GenBank/DDBJ databases">
        <title>Gracilibacillus pellucida a moderately halophilic bacterium isolated from saline soil in Xinjiang province.</title>
        <authorList>
            <person name="Zhang Z."/>
            <person name="Tan F."/>
            <person name="Wang Y."/>
            <person name="Xia M."/>
        </authorList>
    </citation>
    <scope>NUCLEOTIDE SEQUENCE</scope>
    <source>
        <strain evidence="1">S3-1-1</strain>
    </source>
</reference>